<name>A0A813INX4_POLGL</name>
<feature type="domain" description="J" evidence="2">
    <location>
        <begin position="9"/>
        <end position="77"/>
    </location>
</feature>
<dbReference type="PROSITE" id="PS50076">
    <property type="entry name" value="DNAJ_2"/>
    <property type="match status" value="1"/>
</dbReference>
<comment type="caution">
    <text evidence="3">The sequence shown here is derived from an EMBL/GenBank/DDBJ whole genome shotgun (WGS) entry which is preliminary data.</text>
</comment>
<dbReference type="Proteomes" id="UP000626109">
    <property type="component" value="Unassembled WGS sequence"/>
</dbReference>
<dbReference type="AlphaFoldDB" id="A0A813INX4"/>
<evidence type="ECO:0000259" key="2">
    <source>
        <dbReference type="PROSITE" id="PS50076"/>
    </source>
</evidence>
<organism evidence="3 4">
    <name type="scientific">Polarella glacialis</name>
    <name type="common">Dinoflagellate</name>
    <dbReference type="NCBI Taxonomy" id="89957"/>
    <lineage>
        <taxon>Eukaryota</taxon>
        <taxon>Sar</taxon>
        <taxon>Alveolata</taxon>
        <taxon>Dinophyceae</taxon>
        <taxon>Suessiales</taxon>
        <taxon>Suessiaceae</taxon>
        <taxon>Polarella</taxon>
    </lineage>
</organism>
<dbReference type="PRINTS" id="PR00625">
    <property type="entry name" value="JDOMAIN"/>
</dbReference>
<proteinExistence type="predicted"/>
<dbReference type="Gene3D" id="1.10.287.110">
    <property type="entry name" value="DnaJ domain"/>
    <property type="match status" value="1"/>
</dbReference>
<dbReference type="SMART" id="SM00271">
    <property type="entry name" value="DnaJ"/>
    <property type="match status" value="1"/>
</dbReference>
<accession>A0A813INX4</accession>
<evidence type="ECO:0000313" key="3">
    <source>
        <dbReference type="EMBL" id="CAE8653166.1"/>
    </source>
</evidence>
<gene>
    <name evidence="3" type="ORF">PGLA2088_LOCUS10197</name>
</gene>
<dbReference type="InterPro" id="IPR001623">
    <property type="entry name" value="DnaJ_domain"/>
</dbReference>
<sequence>MPGPIQFVDHYAVIGCSPETPVDEIKKAYHEKLREFHPDKRPWSAGGGHGQKVTQALTEAWEALRFPALRGAYDILWQRERRTTSSRPTPLSPPQERACAPPEQSPWERAELCRREGNDLYKRAQALMKQAGDGADSLSIRMQAMQAFQATIEKYSHGLKLAPQPPAVEQPRPVPRLAQRVGQLPRGRHPCDAAQARLRQRLVFVGQGNVERRFSSCGSAPDRGFAACRAGHLRPSGTSGGNSEAGEGL</sequence>
<evidence type="ECO:0000256" key="1">
    <source>
        <dbReference type="SAM" id="MobiDB-lite"/>
    </source>
</evidence>
<dbReference type="EMBL" id="CAJNNW010011412">
    <property type="protein sequence ID" value="CAE8653166.1"/>
    <property type="molecule type" value="Genomic_DNA"/>
</dbReference>
<dbReference type="SUPFAM" id="SSF46565">
    <property type="entry name" value="Chaperone J-domain"/>
    <property type="match status" value="1"/>
</dbReference>
<reference evidence="3" key="1">
    <citation type="submission" date="2021-02" db="EMBL/GenBank/DDBJ databases">
        <authorList>
            <person name="Dougan E. K."/>
            <person name="Rhodes N."/>
            <person name="Thang M."/>
            <person name="Chan C."/>
        </authorList>
    </citation>
    <scope>NUCLEOTIDE SEQUENCE</scope>
</reference>
<protein>
    <recommendedName>
        <fullName evidence="2">J domain-containing protein</fullName>
    </recommendedName>
</protein>
<feature type="region of interest" description="Disordered" evidence="1">
    <location>
        <begin position="81"/>
        <end position="106"/>
    </location>
</feature>
<dbReference type="InterPro" id="IPR036869">
    <property type="entry name" value="J_dom_sf"/>
</dbReference>
<dbReference type="Pfam" id="PF00226">
    <property type="entry name" value="DnaJ"/>
    <property type="match status" value="1"/>
</dbReference>
<dbReference type="CDD" id="cd06257">
    <property type="entry name" value="DnaJ"/>
    <property type="match status" value="1"/>
</dbReference>
<evidence type="ECO:0000313" key="4">
    <source>
        <dbReference type="Proteomes" id="UP000626109"/>
    </source>
</evidence>